<reference evidence="2" key="1">
    <citation type="submission" date="2023-07" db="EMBL/GenBank/DDBJ databases">
        <title>A chromosome-level genome assembly of Lolium multiflorum.</title>
        <authorList>
            <person name="Chen Y."/>
            <person name="Copetti D."/>
            <person name="Kolliker R."/>
            <person name="Studer B."/>
        </authorList>
    </citation>
    <scope>NUCLEOTIDE SEQUENCE</scope>
    <source>
        <strain evidence="2">02402/16</strain>
        <tissue evidence="2">Leaf</tissue>
    </source>
</reference>
<accession>A0AAD8R439</accession>
<gene>
    <name evidence="2" type="ORF">QYE76_019238</name>
</gene>
<evidence type="ECO:0000256" key="1">
    <source>
        <dbReference type="SAM" id="MobiDB-lite"/>
    </source>
</evidence>
<keyword evidence="3" id="KW-1185">Reference proteome</keyword>
<evidence type="ECO:0000313" key="2">
    <source>
        <dbReference type="EMBL" id="KAK1613721.1"/>
    </source>
</evidence>
<organism evidence="2 3">
    <name type="scientific">Lolium multiflorum</name>
    <name type="common">Italian ryegrass</name>
    <name type="synonym">Lolium perenne subsp. multiflorum</name>
    <dbReference type="NCBI Taxonomy" id="4521"/>
    <lineage>
        <taxon>Eukaryota</taxon>
        <taxon>Viridiplantae</taxon>
        <taxon>Streptophyta</taxon>
        <taxon>Embryophyta</taxon>
        <taxon>Tracheophyta</taxon>
        <taxon>Spermatophyta</taxon>
        <taxon>Magnoliopsida</taxon>
        <taxon>Liliopsida</taxon>
        <taxon>Poales</taxon>
        <taxon>Poaceae</taxon>
        <taxon>BOP clade</taxon>
        <taxon>Pooideae</taxon>
        <taxon>Poodae</taxon>
        <taxon>Poeae</taxon>
        <taxon>Poeae Chloroplast Group 2 (Poeae type)</taxon>
        <taxon>Loliodinae</taxon>
        <taxon>Loliinae</taxon>
        <taxon>Lolium</taxon>
    </lineage>
</organism>
<dbReference type="AlphaFoldDB" id="A0AAD8R439"/>
<proteinExistence type="predicted"/>
<comment type="caution">
    <text evidence="2">The sequence shown here is derived from an EMBL/GenBank/DDBJ whole genome shotgun (WGS) entry which is preliminary data.</text>
</comment>
<evidence type="ECO:0000313" key="3">
    <source>
        <dbReference type="Proteomes" id="UP001231189"/>
    </source>
</evidence>
<dbReference type="Proteomes" id="UP001231189">
    <property type="component" value="Unassembled WGS sequence"/>
</dbReference>
<feature type="compositionally biased region" description="Low complexity" evidence="1">
    <location>
        <begin position="38"/>
        <end position="52"/>
    </location>
</feature>
<protein>
    <submittedName>
        <fullName evidence="2">Uncharacterized protein</fullName>
    </submittedName>
</protein>
<feature type="region of interest" description="Disordered" evidence="1">
    <location>
        <begin position="74"/>
        <end position="95"/>
    </location>
</feature>
<feature type="region of interest" description="Disordered" evidence="1">
    <location>
        <begin position="38"/>
        <end position="61"/>
    </location>
</feature>
<sequence>MSQESKILMVDMEKMDPLARVWHEMYRERIGQEVLAARAASASPPTPSTFMSPPAPSKFMPPPVTVDPVAAMELPPGLADDEDVVEVEPPMTPFI</sequence>
<dbReference type="EMBL" id="JAUUTY010000006">
    <property type="protein sequence ID" value="KAK1613721.1"/>
    <property type="molecule type" value="Genomic_DNA"/>
</dbReference>
<name>A0AAD8R439_LOLMU</name>